<feature type="transmembrane region" description="Helical" evidence="5">
    <location>
        <begin position="257"/>
        <end position="279"/>
    </location>
</feature>
<keyword evidence="3 5" id="KW-1133">Transmembrane helix</keyword>
<feature type="signal peptide" evidence="6">
    <location>
        <begin position="1"/>
        <end position="27"/>
    </location>
</feature>
<dbReference type="InParanoid" id="A0A0H2RUE8"/>
<dbReference type="FunCoup" id="A0A0H2RUE8">
    <property type="interactions" value="27"/>
</dbReference>
<keyword evidence="2 5" id="KW-0812">Transmembrane</keyword>
<feature type="transmembrane region" description="Helical" evidence="5">
    <location>
        <begin position="113"/>
        <end position="132"/>
    </location>
</feature>
<dbReference type="PANTHER" id="PTHR31465">
    <property type="entry name" value="PROTEIN RTA1-RELATED"/>
    <property type="match status" value="1"/>
</dbReference>
<name>A0A0H2RUE8_9AGAM</name>
<evidence type="ECO:0000313" key="7">
    <source>
        <dbReference type="EMBL" id="KLO08421.1"/>
    </source>
</evidence>
<evidence type="ECO:0000256" key="3">
    <source>
        <dbReference type="ARBA" id="ARBA00022989"/>
    </source>
</evidence>
<keyword evidence="8" id="KW-1185">Reference proteome</keyword>
<dbReference type="Proteomes" id="UP000053477">
    <property type="component" value="Unassembled WGS sequence"/>
</dbReference>
<comment type="subcellular location">
    <subcellularLocation>
        <location evidence="1">Membrane</location>
        <topology evidence="1">Multi-pass membrane protein</topology>
    </subcellularLocation>
</comment>
<dbReference type="STRING" id="27342.A0A0H2RUE8"/>
<proteinExistence type="predicted"/>
<feature type="transmembrane region" description="Helical" evidence="5">
    <location>
        <begin position="178"/>
        <end position="199"/>
    </location>
</feature>
<dbReference type="GO" id="GO:0000324">
    <property type="term" value="C:fungal-type vacuole"/>
    <property type="evidence" value="ECO:0007669"/>
    <property type="project" value="TreeGrafter"/>
</dbReference>
<evidence type="ECO:0000256" key="5">
    <source>
        <dbReference type="SAM" id="Phobius"/>
    </source>
</evidence>
<gene>
    <name evidence="7" type="ORF">SCHPADRAFT_944473</name>
</gene>
<sequence length="396" mass="44474">MQTGPAGAGLSINATLLLALRKSSVRAAQPGVLIACMKKKEGRVNHECQCDAAVKMSVVRRASFESLAFFKTSLLSLLLSYRLTFMEVLTKLIPAPFTRPPDFNVFEDSNYHYIPTGWVGILYLVLFGITTFTHTVQTFYFRMWWLLPTVVLAGLGELVGWSGRYWSSLNDGTLDKPYIMQVVSTIIAPTPFLAAYFILLGKLITILGPQYSRLTTKRYTRIFLTADIVALVVQALGGGSGDSNDPTQVKIASNIALGGIAFQLCFLLLFIFLAIEYFIRLKYNRPFIRKNTATPAPDTQTMNVTPYTSSGQSSEPFTEKYEQVYLQEKTKKLLYGMAFSLTCLVIRGTYRVFELAYGWNGRINSTQWYFVVFDATMVFFAMLAMNFLHPGFLLNV</sequence>
<dbReference type="Pfam" id="PF04479">
    <property type="entry name" value="RTA1"/>
    <property type="match status" value="1"/>
</dbReference>
<dbReference type="InterPro" id="IPR007568">
    <property type="entry name" value="RTA1"/>
</dbReference>
<keyword evidence="6" id="KW-0732">Signal</keyword>
<evidence type="ECO:0000256" key="2">
    <source>
        <dbReference type="ARBA" id="ARBA00022692"/>
    </source>
</evidence>
<dbReference type="OrthoDB" id="3358017at2759"/>
<feature type="transmembrane region" description="Helical" evidence="5">
    <location>
        <begin position="333"/>
        <end position="353"/>
    </location>
</feature>
<organism evidence="7 8">
    <name type="scientific">Schizopora paradoxa</name>
    <dbReference type="NCBI Taxonomy" id="27342"/>
    <lineage>
        <taxon>Eukaryota</taxon>
        <taxon>Fungi</taxon>
        <taxon>Dikarya</taxon>
        <taxon>Basidiomycota</taxon>
        <taxon>Agaricomycotina</taxon>
        <taxon>Agaricomycetes</taxon>
        <taxon>Hymenochaetales</taxon>
        <taxon>Schizoporaceae</taxon>
        <taxon>Schizopora</taxon>
    </lineage>
</organism>
<protein>
    <submittedName>
        <fullName evidence="7">RTA1-domain-containing protein</fullName>
    </submittedName>
</protein>
<evidence type="ECO:0000256" key="6">
    <source>
        <dbReference type="SAM" id="SignalP"/>
    </source>
</evidence>
<dbReference type="PANTHER" id="PTHR31465:SF9">
    <property type="entry name" value="SPHINGOID LONG-CHAIN BASE TRANSPORTER RSB1"/>
    <property type="match status" value="1"/>
</dbReference>
<evidence type="ECO:0000256" key="4">
    <source>
        <dbReference type="ARBA" id="ARBA00023136"/>
    </source>
</evidence>
<feature type="transmembrane region" description="Helical" evidence="5">
    <location>
        <begin position="368"/>
        <end position="388"/>
    </location>
</feature>
<reference evidence="7 8" key="1">
    <citation type="submission" date="2015-04" db="EMBL/GenBank/DDBJ databases">
        <title>Complete genome sequence of Schizopora paradoxa KUC8140, a cosmopolitan wood degrader in East Asia.</title>
        <authorList>
            <consortium name="DOE Joint Genome Institute"/>
            <person name="Min B."/>
            <person name="Park H."/>
            <person name="Jang Y."/>
            <person name="Kim J.-J."/>
            <person name="Kim K.H."/>
            <person name="Pangilinan J."/>
            <person name="Lipzen A."/>
            <person name="Riley R."/>
            <person name="Grigoriev I.V."/>
            <person name="Spatafora J.W."/>
            <person name="Choi I.-G."/>
        </authorList>
    </citation>
    <scope>NUCLEOTIDE SEQUENCE [LARGE SCALE GENOMIC DNA]</scope>
    <source>
        <strain evidence="7 8">KUC8140</strain>
    </source>
</reference>
<keyword evidence="4 5" id="KW-0472">Membrane</keyword>
<dbReference type="EMBL" id="KQ086092">
    <property type="protein sequence ID" value="KLO08421.1"/>
    <property type="molecule type" value="Genomic_DNA"/>
</dbReference>
<feature type="transmembrane region" description="Helical" evidence="5">
    <location>
        <begin position="219"/>
        <end position="237"/>
    </location>
</feature>
<feature type="transmembrane region" description="Helical" evidence="5">
    <location>
        <begin position="144"/>
        <end position="166"/>
    </location>
</feature>
<accession>A0A0H2RUE8</accession>
<dbReference type="GO" id="GO:0005886">
    <property type="term" value="C:plasma membrane"/>
    <property type="evidence" value="ECO:0007669"/>
    <property type="project" value="TreeGrafter"/>
</dbReference>
<feature type="chain" id="PRO_5005202194" evidence="6">
    <location>
        <begin position="28"/>
        <end position="396"/>
    </location>
</feature>
<evidence type="ECO:0000256" key="1">
    <source>
        <dbReference type="ARBA" id="ARBA00004141"/>
    </source>
</evidence>
<feature type="transmembrane region" description="Helical" evidence="5">
    <location>
        <begin position="74"/>
        <end position="93"/>
    </location>
</feature>
<evidence type="ECO:0000313" key="8">
    <source>
        <dbReference type="Proteomes" id="UP000053477"/>
    </source>
</evidence>
<dbReference type="AlphaFoldDB" id="A0A0H2RUE8"/>